<dbReference type="AlphaFoldDB" id="A0A559T431"/>
<evidence type="ECO:0000259" key="2">
    <source>
        <dbReference type="Pfam" id="PF00196"/>
    </source>
</evidence>
<sequence length="198" mass="23291">MIIIKSNYPCPLSNVSFKQIIDELNTQCNHPYNVNDCHIDFIDGDSTKINFFAKQVYLKRKKNMNVFMVTLASKMDNYSPVINHLSDIVVSKNVDYDTLKKEIEKMLNVPPKAREDLFFGDIWGDILNQSQKEYKVLELLFKGYSQNQIAKMLNLSVKTISGYKVRAVKRHGLRNFNELYMRKFNNELNRHIIHEHDR</sequence>
<reference evidence="3" key="1">
    <citation type="submission" date="2019-06" db="EMBL/GenBank/DDBJ databases">
        <authorList>
            <person name="Deangelis K."/>
            <person name="Huntemann M."/>
            <person name="Clum A."/>
            <person name="Pillay M."/>
            <person name="Palaniappan K."/>
            <person name="Varghese N."/>
            <person name="Mikhailova N."/>
            <person name="Stamatis D."/>
            <person name="Reddy T."/>
            <person name="Daum C."/>
            <person name="Shapiro N."/>
            <person name="Ivanova N."/>
            <person name="Kyrpides N."/>
            <person name="Woyke T."/>
        </authorList>
    </citation>
    <scope>NUCLEOTIDE SEQUENCE [LARGE SCALE GENOMIC DNA]</scope>
    <source>
        <strain evidence="3">128R</strain>
    </source>
</reference>
<name>A0A559T431_SERFO</name>
<dbReference type="InterPro" id="IPR036388">
    <property type="entry name" value="WH-like_DNA-bd_sf"/>
</dbReference>
<dbReference type="OrthoDB" id="6547505at2"/>
<reference evidence="3" key="2">
    <citation type="submission" date="2019-08" db="EMBL/GenBank/DDBJ databases">
        <title>Investigation of anaerobic lignin degradation for improved lignocellulosic biofuels.</title>
        <authorList>
            <person name="Deangelis K.PhD."/>
        </authorList>
    </citation>
    <scope>NUCLEOTIDE SEQUENCE [LARGE SCALE GENOMIC DNA]</scope>
    <source>
        <strain evidence="3">128R</strain>
    </source>
</reference>
<keyword evidence="1" id="KW-0238">DNA-binding</keyword>
<dbReference type="Pfam" id="PF00196">
    <property type="entry name" value="GerE"/>
    <property type="match status" value="1"/>
</dbReference>
<comment type="caution">
    <text evidence="3">The sequence shown here is derived from an EMBL/GenBank/DDBJ whole genome shotgun (WGS) entry which is preliminary data.</text>
</comment>
<evidence type="ECO:0000313" key="3">
    <source>
        <dbReference type="EMBL" id="TVZ69356.1"/>
    </source>
</evidence>
<dbReference type="SUPFAM" id="SSF46894">
    <property type="entry name" value="C-terminal effector domain of the bipartite response regulators"/>
    <property type="match status" value="1"/>
</dbReference>
<dbReference type="EMBL" id="VISQ01000001">
    <property type="protein sequence ID" value="TVZ69356.1"/>
    <property type="molecule type" value="Genomic_DNA"/>
</dbReference>
<dbReference type="GO" id="GO:0003677">
    <property type="term" value="F:DNA binding"/>
    <property type="evidence" value="ECO:0007669"/>
    <property type="project" value="UniProtKB-KW"/>
</dbReference>
<dbReference type="GO" id="GO:0006355">
    <property type="term" value="P:regulation of DNA-templated transcription"/>
    <property type="evidence" value="ECO:0007669"/>
    <property type="project" value="InterPro"/>
</dbReference>
<dbReference type="Gene3D" id="1.10.10.10">
    <property type="entry name" value="Winged helix-like DNA-binding domain superfamily/Winged helix DNA-binding domain"/>
    <property type="match status" value="1"/>
</dbReference>
<feature type="domain" description="HTH luxR-type" evidence="2">
    <location>
        <begin position="130"/>
        <end position="180"/>
    </location>
</feature>
<organism evidence="3">
    <name type="scientific">Serratia fonticola</name>
    <dbReference type="NCBI Taxonomy" id="47917"/>
    <lineage>
        <taxon>Bacteria</taxon>
        <taxon>Pseudomonadati</taxon>
        <taxon>Pseudomonadota</taxon>
        <taxon>Gammaproteobacteria</taxon>
        <taxon>Enterobacterales</taxon>
        <taxon>Yersiniaceae</taxon>
        <taxon>Serratia</taxon>
    </lineage>
</organism>
<proteinExistence type="predicted"/>
<gene>
    <name evidence="3" type="ORF">FHU10_1861</name>
</gene>
<dbReference type="InterPro" id="IPR016032">
    <property type="entry name" value="Sig_transdc_resp-reg_C-effctor"/>
</dbReference>
<dbReference type="InterPro" id="IPR000792">
    <property type="entry name" value="Tscrpt_reg_LuxR_C"/>
</dbReference>
<protein>
    <submittedName>
        <fullName evidence="3">Regulatory LuxR family protein</fullName>
    </submittedName>
</protein>
<accession>A0A559T431</accession>
<evidence type="ECO:0000256" key="1">
    <source>
        <dbReference type="ARBA" id="ARBA00023125"/>
    </source>
</evidence>